<dbReference type="EMBL" id="MFUX01000023">
    <property type="protein sequence ID" value="OGI94468.1"/>
    <property type="molecule type" value="Genomic_DNA"/>
</dbReference>
<proteinExistence type="predicted"/>
<protein>
    <submittedName>
        <fullName evidence="1">Uncharacterized protein</fullName>
    </submittedName>
</protein>
<dbReference type="AlphaFoldDB" id="A0A1F6XKA4"/>
<sequence length="105" mass="11897">MEEDIKNLIASVDVISKTTLKILETMATKEELNIVKTDLSEVKIDLSEVKTDLKSFKIETRESFDRLEKNLKENEESIGTIIADYHPHIIALEEKVFGSSTLTEA</sequence>
<accession>A0A1F6XKA4</accession>
<evidence type="ECO:0000313" key="2">
    <source>
        <dbReference type="Proteomes" id="UP000176629"/>
    </source>
</evidence>
<comment type="caution">
    <text evidence="1">The sequence shown here is derived from an EMBL/GenBank/DDBJ whole genome shotgun (WGS) entry which is preliminary data.</text>
</comment>
<dbReference type="STRING" id="1801773.A3A03_02840"/>
<dbReference type="Proteomes" id="UP000176629">
    <property type="component" value="Unassembled WGS sequence"/>
</dbReference>
<organism evidence="1 2">
    <name type="scientific">Candidatus Nomurabacteria bacterium RIFCSPLOWO2_01_FULL_40_18</name>
    <dbReference type="NCBI Taxonomy" id="1801773"/>
    <lineage>
        <taxon>Bacteria</taxon>
        <taxon>Candidatus Nomuraibacteriota</taxon>
    </lineage>
</organism>
<evidence type="ECO:0000313" key="1">
    <source>
        <dbReference type="EMBL" id="OGI94468.1"/>
    </source>
</evidence>
<gene>
    <name evidence="1" type="ORF">A3A03_02840</name>
</gene>
<name>A0A1F6XKA4_9BACT</name>
<reference evidence="1 2" key="1">
    <citation type="journal article" date="2016" name="Nat. Commun.">
        <title>Thousands of microbial genomes shed light on interconnected biogeochemical processes in an aquifer system.</title>
        <authorList>
            <person name="Anantharaman K."/>
            <person name="Brown C.T."/>
            <person name="Hug L.A."/>
            <person name="Sharon I."/>
            <person name="Castelle C.J."/>
            <person name="Probst A.J."/>
            <person name="Thomas B.C."/>
            <person name="Singh A."/>
            <person name="Wilkins M.J."/>
            <person name="Karaoz U."/>
            <person name="Brodie E.L."/>
            <person name="Williams K.H."/>
            <person name="Hubbard S.S."/>
            <person name="Banfield J.F."/>
        </authorList>
    </citation>
    <scope>NUCLEOTIDE SEQUENCE [LARGE SCALE GENOMIC DNA]</scope>
</reference>